<sequence length="93" mass="10526">MFPELSPREQAARQRAQKNPNVAILIFLGALGLFGWNVYKNLHTPEKIWGTKALDCPPANLKIQKVDDVSIIRGCDKTVKVRCTQNQCEEVFD</sequence>
<evidence type="ECO:0000313" key="3">
    <source>
        <dbReference type="Proteomes" id="UP000321595"/>
    </source>
</evidence>
<keyword evidence="1" id="KW-1133">Transmembrane helix</keyword>
<keyword evidence="3" id="KW-1185">Reference proteome</keyword>
<gene>
    <name evidence="2" type="ORF">FRD01_23080</name>
</gene>
<dbReference type="EMBL" id="CP042467">
    <property type="protein sequence ID" value="QED30065.1"/>
    <property type="molecule type" value="Genomic_DNA"/>
</dbReference>
<evidence type="ECO:0000313" key="2">
    <source>
        <dbReference type="EMBL" id="QED30065.1"/>
    </source>
</evidence>
<proteinExistence type="predicted"/>
<dbReference type="RefSeq" id="WP_146963421.1">
    <property type="nucleotide sequence ID" value="NZ_CP042467.1"/>
</dbReference>
<name>A0A5B8XWT5_9DELT</name>
<keyword evidence="1" id="KW-0812">Transmembrane</keyword>
<dbReference type="KEGG" id="bbae:FRD01_23080"/>
<reference evidence="2 3" key="1">
    <citation type="submission" date="2019-08" db="EMBL/GenBank/DDBJ databases">
        <authorList>
            <person name="Liang Q."/>
        </authorList>
    </citation>
    <scope>NUCLEOTIDE SEQUENCE [LARGE SCALE GENOMIC DNA]</scope>
    <source>
        <strain evidence="2 3">V1718</strain>
    </source>
</reference>
<organism evidence="2 3">
    <name type="scientific">Microvenator marinus</name>
    <dbReference type="NCBI Taxonomy" id="2600177"/>
    <lineage>
        <taxon>Bacteria</taxon>
        <taxon>Deltaproteobacteria</taxon>
        <taxon>Bradymonadales</taxon>
        <taxon>Microvenatoraceae</taxon>
        <taxon>Microvenator</taxon>
    </lineage>
</organism>
<dbReference type="Proteomes" id="UP000321595">
    <property type="component" value="Chromosome"/>
</dbReference>
<evidence type="ECO:0000256" key="1">
    <source>
        <dbReference type="SAM" id="Phobius"/>
    </source>
</evidence>
<dbReference type="AlphaFoldDB" id="A0A5B8XWT5"/>
<feature type="transmembrane region" description="Helical" evidence="1">
    <location>
        <begin position="21"/>
        <end position="39"/>
    </location>
</feature>
<keyword evidence="1" id="KW-0472">Membrane</keyword>
<protein>
    <submittedName>
        <fullName evidence="2">Uncharacterized protein</fullName>
    </submittedName>
</protein>
<accession>A0A5B8XWT5</accession>